<evidence type="ECO:0000313" key="7">
    <source>
        <dbReference type="EMBL" id="KAK3241330.1"/>
    </source>
</evidence>
<evidence type="ECO:0000256" key="1">
    <source>
        <dbReference type="ARBA" id="ARBA00022531"/>
    </source>
</evidence>
<feature type="signal peptide" evidence="5">
    <location>
        <begin position="1"/>
        <end position="17"/>
    </location>
</feature>
<dbReference type="PANTHER" id="PTHR47199:SF2">
    <property type="entry name" value="PHOTOSYSTEM II STABILITY_ASSEMBLY FACTOR HCF136, CHLOROPLASTIC"/>
    <property type="match status" value="1"/>
</dbReference>
<dbReference type="Gene3D" id="2.130.10.10">
    <property type="entry name" value="YVTN repeat-like/Quinoprotein amine dehydrogenase"/>
    <property type="match status" value="3"/>
</dbReference>
<organism evidence="7 8">
    <name type="scientific">Cymbomonas tetramitiformis</name>
    <dbReference type="NCBI Taxonomy" id="36881"/>
    <lineage>
        <taxon>Eukaryota</taxon>
        <taxon>Viridiplantae</taxon>
        <taxon>Chlorophyta</taxon>
        <taxon>Pyramimonadophyceae</taxon>
        <taxon>Pyramimonadales</taxon>
        <taxon>Pyramimonadaceae</taxon>
        <taxon>Cymbomonas</taxon>
    </lineage>
</organism>
<reference evidence="7 8" key="1">
    <citation type="journal article" date="2015" name="Genome Biol. Evol.">
        <title>Comparative Genomics of a Bacterivorous Green Alga Reveals Evolutionary Causalities and Consequences of Phago-Mixotrophic Mode of Nutrition.</title>
        <authorList>
            <person name="Burns J.A."/>
            <person name="Paasch A."/>
            <person name="Narechania A."/>
            <person name="Kim E."/>
        </authorList>
    </citation>
    <scope>NUCLEOTIDE SEQUENCE [LARGE SCALE GENOMIC DNA]</scope>
    <source>
        <strain evidence="7 8">PLY_AMNH</strain>
    </source>
</reference>
<dbReference type="Pfam" id="PF14870">
    <property type="entry name" value="PSII_BNR"/>
    <property type="match status" value="4"/>
</dbReference>
<dbReference type="EMBL" id="LGRX02033413">
    <property type="protein sequence ID" value="KAK3241330.1"/>
    <property type="molecule type" value="Genomic_DNA"/>
</dbReference>
<feature type="region of interest" description="Disordered" evidence="3">
    <location>
        <begin position="861"/>
        <end position="888"/>
    </location>
</feature>
<evidence type="ECO:0000313" key="8">
    <source>
        <dbReference type="Proteomes" id="UP001190700"/>
    </source>
</evidence>
<evidence type="ECO:0000256" key="4">
    <source>
        <dbReference type="SAM" id="Phobius"/>
    </source>
</evidence>
<dbReference type="PRINTS" id="PR01217">
    <property type="entry name" value="PRICHEXTENSN"/>
</dbReference>
<feature type="compositionally biased region" description="Pro residues" evidence="3">
    <location>
        <begin position="708"/>
        <end position="739"/>
    </location>
</feature>
<dbReference type="GO" id="GO:0009523">
    <property type="term" value="C:photosystem II"/>
    <property type="evidence" value="ECO:0007669"/>
    <property type="project" value="UniProtKB-KW"/>
</dbReference>
<keyword evidence="8" id="KW-1185">Reference proteome</keyword>
<gene>
    <name evidence="7" type="ORF">CYMTET_48889</name>
</gene>
<evidence type="ECO:0000256" key="5">
    <source>
        <dbReference type="SAM" id="SignalP"/>
    </source>
</evidence>
<dbReference type="Proteomes" id="UP001190700">
    <property type="component" value="Unassembled WGS sequence"/>
</dbReference>
<keyword evidence="4" id="KW-0472">Membrane</keyword>
<feature type="transmembrane region" description="Helical" evidence="4">
    <location>
        <begin position="919"/>
        <end position="944"/>
    </location>
</feature>
<dbReference type="AlphaFoldDB" id="A0AAE0EWC1"/>
<feature type="domain" description="Photosynthesis system II assembly factor Ycf48/Hcf136-like" evidence="6">
    <location>
        <begin position="384"/>
        <end position="471"/>
    </location>
</feature>
<evidence type="ECO:0000256" key="2">
    <source>
        <dbReference type="ARBA" id="ARBA00023276"/>
    </source>
</evidence>
<keyword evidence="4" id="KW-1133">Transmembrane helix</keyword>
<sequence>MRIQLIILGITYRCALGAYDNWGFVELNSTTKNCLKDVYPVDSLQVWAVGEDDSILRSVDGGDTWTLTHSGLLPPCENCARYKWQSVHFYDEENGWVVGTYGMVMKWTETEEEDGVFVWQPQMTHDSLVFDGMHHTVDLHDVQAVSSRMAYIVGDYGFIMRTVDGGANWVKLESRVVDNLYSLSFVNRTHGWVVGSIGSRLLFTSNAGQTWSVQFISAVSWPQLSAVYFASGLLGWAVGREGGIVRTKDSGVSWEEQSACTDLGLRSIRVETSTGYGFAVGEEGVICWSYDGGASWEHRLVQDSTALHAVNGDPAGVSYVVIFGEQVNGDPAGVSYEQVNGVGYIVGELDIVLRTDDWGNTWAVQQTLLGVESTDCQPVCERFTWYGVSFYDSWTGWVVGGFNKIARTADGGMSWSGQTAPDPQQLSSLLAVSASEINLRAVAAASTLEAWAVGDYAVVYHTLDGGESWEHQGGGSISRLYDMRAMLNLQGMSQWVLGAETPLLAQRLAQLDLTPPVYDRSLSKIWHSSDRGDTWRDSGFNNNAVYNAMFVSQNATQGWVAGDQGALAYTADGGTTWVDLEPATTANLYGVSLDESSGRGFAVGERGVIVQTFDGGLTWTHQVVDSGPRGSQLVDGVTLHAVQEWPTAPFASRTSDACWAAGFHASGENGEVKRFICSPLAPPPPQSPPMPISRPHARCPRDTLIRPTPAPASPPPRPPPPHPPPTPKSEPPLTPPTPVCQPAYEDTLHINVTATCSLAALDFDTLQASLGGVDDLEHRIVTAVANFTAMPYCSVRVLGIAAGSTHASFVATFPTSQADQADQLAAALRETPASVFQDVYFEVNGPLTLLDVAIATNSISPPPLPSLPPTPPSLPDTPPTSPPLPPRPPPVWLLPPFPLTPSPNSTFDDEGDQALSEEVWFLVMASLLMAGMAGCSSWLVYYCLRRYPHAWMKMDEHAMNSIVPYSGSSRDGADSPEEFKHWWAAYAQHYTEKMAIKEEDLMPESPTPTPSTQNSSPPATGLIARTFPSEASLMGPGTSPLPKKGWLNHGKKPMLPGDISEPSMLLPAKSEDMK</sequence>
<feature type="region of interest" description="Disordered" evidence="3">
    <location>
        <begin position="1001"/>
        <end position="1074"/>
    </location>
</feature>
<keyword evidence="5" id="KW-0732">Signal</keyword>
<feature type="domain" description="Photosynthesis system II assembly factor Ycf48/Hcf136-like" evidence="6">
    <location>
        <begin position="138"/>
        <end position="212"/>
    </location>
</feature>
<dbReference type="InterPro" id="IPR015943">
    <property type="entry name" value="WD40/YVTN_repeat-like_dom_sf"/>
</dbReference>
<keyword evidence="4" id="KW-0812">Transmembrane</keyword>
<feature type="region of interest" description="Disordered" evidence="3">
    <location>
        <begin position="676"/>
        <end position="740"/>
    </location>
</feature>
<feature type="domain" description="Photosynthesis system II assembly factor Ycf48/Hcf136-like" evidence="6">
    <location>
        <begin position="20"/>
        <end position="109"/>
    </location>
</feature>
<dbReference type="SUPFAM" id="SSF110296">
    <property type="entry name" value="Oligoxyloglucan reducing end-specific cellobiohydrolase"/>
    <property type="match status" value="3"/>
</dbReference>
<evidence type="ECO:0000256" key="3">
    <source>
        <dbReference type="SAM" id="MobiDB-lite"/>
    </source>
</evidence>
<feature type="domain" description="Photosynthesis system II assembly factor Ycf48/Hcf136-like" evidence="6">
    <location>
        <begin position="227"/>
        <end position="298"/>
    </location>
</feature>
<name>A0AAE0EWC1_9CHLO</name>
<dbReference type="GO" id="GO:0015979">
    <property type="term" value="P:photosynthesis"/>
    <property type="evidence" value="ECO:0007669"/>
    <property type="project" value="UniProtKB-KW"/>
</dbReference>
<feature type="compositionally biased region" description="Pro residues" evidence="3">
    <location>
        <begin position="680"/>
        <end position="692"/>
    </location>
</feature>
<feature type="chain" id="PRO_5041941231" description="Photosynthesis system II assembly factor Ycf48/Hcf136-like domain-containing protein" evidence="5">
    <location>
        <begin position="18"/>
        <end position="1074"/>
    </location>
</feature>
<proteinExistence type="predicted"/>
<evidence type="ECO:0000259" key="6">
    <source>
        <dbReference type="Pfam" id="PF14870"/>
    </source>
</evidence>
<keyword evidence="2" id="KW-0604">Photosystem II</keyword>
<protein>
    <recommendedName>
        <fullName evidence="6">Photosynthesis system II assembly factor Ycf48/Hcf136-like domain-containing protein</fullName>
    </recommendedName>
</protein>
<dbReference type="InterPro" id="IPR028203">
    <property type="entry name" value="PSII_CF48-like_dom"/>
</dbReference>
<accession>A0AAE0EWC1</accession>
<feature type="compositionally biased region" description="Low complexity" evidence="3">
    <location>
        <begin position="1010"/>
        <end position="1020"/>
    </location>
</feature>
<dbReference type="PANTHER" id="PTHR47199">
    <property type="entry name" value="PHOTOSYSTEM II STABILITY/ASSEMBLY FACTOR HCF136, CHLOROPLASTIC"/>
    <property type="match status" value="1"/>
</dbReference>
<keyword evidence="1" id="KW-0602">Photosynthesis</keyword>
<comment type="caution">
    <text evidence="7">The sequence shown here is derived from an EMBL/GenBank/DDBJ whole genome shotgun (WGS) entry which is preliminary data.</text>
</comment>